<dbReference type="AlphaFoldDB" id="A0A804JEP0"/>
<dbReference type="GO" id="GO:0007030">
    <property type="term" value="P:Golgi organization"/>
    <property type="evidence" value="ECO:0000318"/>
    <property type="project" value="GO_Central"/>
</dbReference>
<dbReference type="GO" id="GO:0005783">
    <property type="term" value="C:endoplasmic reticulum"/>
    <property type="evidence" value="ECO:0000318"/>
    <property type="project" value="GO_Central"/>
</dbReference>
<name>A0A804JEP0_MUSAM</name>
<dbReference type="PANTHER" id="PTHR22811">
    <property type="entry name" value="TRANSMEMBRANE EMP24 DOMAIN-CONTAINING PROTEIN"/>
    <property type="match status" value="1"/>
</dbReference>
<keyword evidence="3 7" id="KW-0812">Transmembrane</keyword>
<dbReference type="PROSITE" id="PS50866">
    <property type="entry name" value="GOLD"/>
    <property type="match status" value="1"/>
</dbReference>
<evidence type="ECO:0000256" key="7">
    <source>
        <dbReference type="RuleBase" id="RU003827"/>
    </source>
</evidence>
<comment type="similarity">
    <text evidence="2 7">Belongs to the EMP24/GP25L family.</text>
</comment>
<dbReference type="GO" id="GO:0016020">
    <property type="term" value="C:membrane"/>
    <property type="evidence" value="ECO:0007669"/>
    <property type="project" value="UniProtKB-SubCell"/>
</dbReference>
<feature type="chain" id="PRO_5043242208" evidence="10">
    <location>
        <begin position="24"/>
        <end position="214"/>
    </location>
</feature>
<evidence type="ECO:0000313" key="13">
    <source>
        <dbReference type="EnsemblPlants" id="Ma06_p10190.1"/>
    </source>
</evidence>
<dbReference type="InterPro" id="IPR009038">
    <property type="entry name" value="GOLD_dom"/>
</dbReference>
<dbReference type="GO" id="GO:0006888">
    <property type="term" value="P:endoplasmic reticulum to Golgi vesicle-mediated transport"/>
    <property type="evidence" value="ECO:0000318"/>
    <property type="project" value="GO_Central"/>
</dbReference>
<dbReference type="EnsemblPlants" id="Ma06_t10190.1">
    <property type="protein sequence ID" value="Ma06_p10190.1"/>
    <property type="gene ID" value="Ma06_g10190"/>
</dbReference>
<evidence type="ECO:0000313" key="12">
    <source>
        <dbReference type="EMBL" id="CAG1845830.1"/>
    </source>
</evidence>
<dbReference type="Proteomes" id="UP000012960">
    <property type="component" value="Unplaced"/>
</dbReference>
<dbReference type="GO" id="GO:0006886">
    <property type="term" value="P:intracellular protein transport"/>
    <property type="evidence" value="ECO:0000318"/>
    <property type="project" value="GO_Central"/>
</dbReference>
<evidence type="ECO:0000256" key="4">
    <source>
        <dbReference type="ARBA" id="ARBA00022729"/>
    </source>
</evidence>
<dbReference type="InterPro" id="IPR015720">
    <property type="entry name" value="Emp24-like"/>
</dbReference>
<evidence type="ECO:0000256" key="1">
    <source>
        <dbReference type="ARBA" id="ARBA00004479"/>
    </source>
</evidence>
<evidence type="ECO:0000259" key="11">
    <source>
        <dbReference type="PROSITE" id="PS50866"/>
    </source>
</evidence>
<comment type="subcellular location">
    <subcellularLocation>
        <location evidence="1 7">Membrane</location>
        <topology evidence="1 7">Single-pass type I membrane protein</topology>
    </subcellularLocation>
</comment>
<evidence type="ECO:0000256" key="2">
    <source>
        <dbReference type="ARBA" id="ARBA00007104"/>
    </source>
</evidence>
<feature type="signal peptide" evidence="10">
    <location>
        <begin position="1"/>
        <end position="23"/>
    </location>
</feature>
<dbReference type="EMBL" id="HG996471">
    <property type="protein sequence ID" value="CAG1845830.1"/>
    <property type="molecule type" value="Genomic_DNA"/>
</dbReference>
<reference evidence="13" key="2">
    <citation type="submission" date="2021-05" db="UniProtKB">
        <authorList>
            <consortium name="EnsemblPlants"/>
        </authorList>
    </citation>
    <scope>IDENTIFICATION</scope>
    <source>
        <strain evidence="13">subsp. malaccensis</strain>
    </source>
</reference>
<evidence type="ECO:0000313" key="14">
    <source>
        <dbReference type="Proteomes" id="UP000012960"/>
    </source>
</evidence>
<evidence type="ECO:0000256" key="3">
    <source>
        <dbReference type="ARBA" id="ARBA00022692"/>
    </source>
</evidence>
<feature type="transmembrane region" description="Helical" evidence="9">
    <location>
        <begin position="182"/>
        <end position="202"/>
    </location>
</feature>
<feature type="coiled-coil region" evidence="8">
    <location>
        <begin position="133"/>
        <end position="167"/>
    </location>
</feature>
<keyword evidence="8" id="KW-0175">Coiled coil</keyword>
<evidence type="ECO:0000256" key="9">
    <source>
        <dbReference type="SAM" id="Phobius"/>
    </source>
</evidence>
<evidence type="ECO:0000256" key="8">
    <source>
        <dbReference type="SAM" id="Coils"/>
    </source>
</evidence>
<reference evidence="12" key="1">
    <citation type="submission" date="2021-03" db="EMBL/GenBank/DDBJ databases">
        <authorList>
            <consortium name="Genoscope - CEA"/>
            <person name="William W."/>
        </authorList>
    </citation>
    <scope>NUCLEOTIDE SEQUENCE</scope>
    <source>
        <strain evidence="12">Doubled-haploid Pahang</strain>
    </source>
</reference>
<keyword evidence="6 9" id="KW-0472">Membrane</keyword>
<sequence>MDDSSSPLRLPLLLLMVLAFVWSSRPSQALVFHIPSGRVKCLTEDIRAGAMSLAHFRVADDPAYGHNISASVMDPNGEDLRRVVGVESGEFAFVATETGKHTACFWSPHFQLEAAVTVDFEWKTGIAAKDWTSVAKKGKIDEMELELKKLEDSINSIHEEMIFLRNREEEARRLNETTTSRMGSLSILSFIVCMGVAGLQLLHLKTFFQREKIL</sequence>
<gene>
    <name evidence="12" type="ORF">GSMUA_156250.1</name>
</gene>
<dbReference type="GO" id="GO:0005794">
    <property type="term" value="C:Golgi apparatus"/>
    <property type="evidence" value="ECO:0000318"/>
    <property type="project" value="GO_Central"/>
</dbReference>
<dbReference type="OrthoDB" id="759142at2759"/>
<dbReference type="OMA" id="DTTMKIH"/>
<keyword evidence="5 9" id="KW-1133">Transmembrane helix</keyword>
<keyword evidence="4 10" id="KW-0732">Signal</keyword>
<accession>A0A804JEP0</accession>
<keyword evidence="14" id="KW-1185">Reference proteome</keyword>
<proteinExistence type="inferred from homology"/>
<evidence type="ECO:0000256" key="6">
    <source>
        <dbReference type="ARBA" id="ARBA00023136"/>
    </source>
</evidence>
<evidence type="ECO:0000256" key="10">
    <source>
        <dbReference type="SAM" id="SignalP"/>
    </source>
</evidence>
<dbReference type="Gramene" id="Ma06_t10190.1">
    <property type="protein sequence ID" value="Ma06_p10190.1"/>
    <property type="gene ID" value="Ma06_g10190"/>
</dbReference>
<dbReference type="Pfam" id="PF01105">
    <property type="entry name" value="EMP24_GP25L"/>
    <property type="match status" value="1"/>
</dbReference>
<dbReference type="GO" id="GO:0030134">
    <property type="term" value="C:COPII-coated ER to Golgi transport vesicle"/>
    <property type="evidence" value="ECO:0000318"/>
    <property type="project" value="GO_Central"/>
</dbReference>
<dbReference type="SMART" id="SM01190">
    <property type="entry name" value="EMP24_GP25L"/>
    <property type="match status" value="1"/>
</dbReference>
<protein>
    <submittedName>
        <fullName evidence="12">(wild Malaysian banana) hypothetical protein</fullName>
    </submittedName>
</protein>
<organism evidence="13 14">
    <name type="scientific">Musa acuminata subsp. malaccensis</name>
    <name type="common">Wild banana</name>
    <name type="synonym">Musa malaccensis</name>
    <dbReference type="NCBI Taxonomy" id="214687"/>
    <lineage>
        <taxon>Eukaryota</taxon>
        <taxon>Viridiplantae</taxon>
        <taxon>Streptophyta</taxon>
        <taxon>Embryophyta</taxon>
        <taxon>Tracheophyta</taxon>
        <taxon>Spermatophyta</taxon>
        <taxon>Magnoliopsida</taxon>
        <taxon>Liliopsida</taxon>
        <taxon>Zingiberales</taxon>
        <taxon>Musaceae</taxon>
        <taxon>Musa</taxon>
    </lineage>
</organism>
<dbReference type="GO" id="GO:0005793">
    <property type="term" value="C:endoplasmic reticulum-Golgi intermediate compartment"/>
    <property type="evidence" value="ECO:0000318"/>
    <property type="project" value="GO_Central"/>
</dbReference>
<feature type="domain" description="GOLD" evidence="11">
    <location>
        <begin position="39"/>
        <end position="149"/>
    </location>
</feature>
<evidence type="ECO:0000256" key="5">
    <source>
        <dbReference type="ARBA" id="ARBA00022989"/>
    </source>
</evidence>